<proteinExistence type="predicted"/>
<accession>A0A9X1S7H2</accession>
<evidence type="ECO:0000313" key="2">
    <source>
        <dbReference type="Proteomes" id="UP001139264"/>
    </source>
</evidence>
<name>A0A9X1S7H2_9MICC</name>
<evidence type="ECO:0000313" key="1">
    <source>
        <dbReference type="EMBL" id="MCC3270326.1"/>
    </source>
</evidence>
<dbReference type="Proteomes" id="UP001139264">
    <property type="component" value="Unassembled WGS sequence"/>
</dbReference>
<reference evidence="1" key="1">
    <citation type="submission" date="2021-10" db="EMBL/GenBank/DDBJ databases">
        <title>Novel species in genus Arthrobacter.</title>
        <authorList>
            <person name="Liu Y."/>
        </authorList>
    </citation>
    <scope>NUCLEOTIDE SEQUENCE</scope>
    <source>
        <strain evidence="1">Zg-Y809</strain>
    </source>
</reference>
<protein>
    <submittedName>
        <fullName evidence="1">Uncharacterized protein</fullName>
    </submittedName>
</protein>
<comment type="caution">
    <text evidence="1">The sequence shown here is derived from an EMBL/GenBank/DDBJ whole genome shotgun (WGS) entry which is preliminary data.</text>
</comment>
<organism evidence="1 2">
    <name type="scientific">Arthrobacter gengyunqii</name>
    <dbReference type="NCBI Taxonomy" id="2886940"/>
    <lineage>
        <taxon>Bacteria</taxon>
        <taxon>Bacillati</taxon>
        <taxon>Actinomycetota</taxon>
        <taxon>Actinomycetes</taxon>
        <taxon>Micrococcales</taxon>
        <taxon>Micrococcaceae</taxon>
        <taxon>Arthrobacter</taxon>
    </lineage>
</organism>
<gene>
    <name evidence="1" type="ORF">LJ751_13320</name>
</gene>
<sequence>MSNLLFWGTVSILAVVILLSSVGAWALGAYDDGHRDRIECTVTGAVADDGNPMGRRSWSTPAVEISTSDCGALVFTGGSGKDAENAIAEELAQGGRFSFEMGQATRSLSGFFDAAGISWRPEVLSYQKID</sequence>
<dbReference type="EMBL" id="JAJFZP010000011">
    <property type="protein sequence ID" value="MCC3270326.1"/>
    <property type="molecule type" value="Genomic_DNA"/>
</dbReference>
<dbReference type="AlphaFoldDB" id="A0A9X1S7H2"/>
<dbReference type="RefSeq" id="WP_227908574.1">
    <property type="nucleotide sequence ID" value="NZ_CP095461.1"/>
</dbReference>